<name>A0A8S9UQW6_PHYIN</name>
<reference evidence="1" key="1">
    <citation type="submission" date="2020-03" db="EMBL/GenBank/DDBJ databases">
        <title>Hybrid Assembly of Korean Phytophthora infestans isolates.</title>
        <authorList>
            <person name="Prokchorchik M."/>
            <person name="Lee Y."/>
            <person name="Seo J."/>
            <person name="Cho J.-H."/>
            <person name="Park Y.-E."/>
            <person name="Jang D.-C."/>
            <person name="Im J.-S."/>
            <person name="Choi J.-G."/>
            <person name="Park H.-J."/>
            <person name="Lee G.-B."/>
            <person name="Lee Y.-G."/>
            <person name="Hong S.-Y."/>
            <person name="Cho K."/>
            <person name="Sohn K.H."/>
        </authorList>
    </citation>
    <scope>NUCLEOTIDE SEQUENCE</scope>
    <source>
        <strain evidence="1">KR_2_A2</strain>
    </source>
</reference>
<accession>A0A8S9UQW6</accession>
<comment type="caution">
    <text evidence="1">The sequence shown here is derived from an EMBL/GenBank/DDBJ whole genome shotgun (WGS) entry which is preliminary data.</text>
</comment>
<sequence>MEMEKTRARVEVKIGEFGRTSRTSLPVEDAEIEFDEVHDSFDSVYLIAERKVSAALAVYFTKTTRPDMKLYMKPTQHAKQSQLAPLSAKEVRQGIRRATPARIAAAATAIDSYLTERSDVQVGDMVRTHWAIRQARQPEGAEVSLPSNATFRQMQHLDAMRSPGREGGHQEGGFRTLTVRLNVSSEMQLTIDIQEALPRGLCALAPFSSAQLKL</sequence>
<proteinExistence type="predicted"/>
<dbReference type="EMBL" id="JAACNO010001051">
    <property type="protein sequence ID" value="KAF4143305.1"/>
    <property type="molecule type" value="Genomic_DNA"/>
</dbReference>
<dbReference type="AlphaFoldDB" id="A0A8S9UQW6"/>
<dbReference type="Proteomes" id="UP000704712">
    <property type="component" value="Unassembled WGS sequence"/>
</dbReference>
<protein>
    <submittedName>
        <fullName evidence="1">Uncharacterized protein</fullName>
    </submittedName>
</protein>
<gene>
    <name evidence="1" type="ORF">GN958_ATG07518</name>
</gene>
<evidence type="ECO:0000313" key="1">
    <source>
        <dbReference type="EMBL" id="KAF4143305.1"/>
    </source>
</evidence>
<evidence type="ECO:0000313" key="2">
    <source>
        <dbReference type="Proteomes" id="UP000704712"/>
    </source>
</evidence>
<organism evidence="1 2">
    <name type="scientific">Phytophthora infestans</name>
    <name type="common">Potato late blight agent</name>
    <name type="synonym">Botrytis infestans</name>
    <dbReference type="NCBI Taxonomy" id="4787"/>
    <lineage>
        <taxon>Eukaryota</taxon>
        <taxon>Sar</taxon>
        <taxon>Stramenopiles</taxon>
        <taxon>Oomycota</taxon>
        <taxon>Peronosporomycetes</taxon>
        <taxon>Peronosporales</taxon>
        <taxon>Peronosporaceae</taxon>
        <taxon>Phytophthora</taxon>
    </lineage>
</organism>